<protein>
    <submittedName>
        <fullName evidence="1">Uncharacterized protein</fullName>
    </submittedName>
</protein>
<dbReference type="AlphaFoldDB" id="A0A0G1TD19"/>
<accession>A0A0G1TD19</accession>
<organism evidence="1 2">
    <name type="scientific">Berkelbacteria bacterium GW2011_GWA2_46_7</name>
    <dbReference type="NCBI Taxonomy" id="1618335"/>
    <lineage>
        <taxon>Bacteria</taxon>
        <taxon>Candidatus Berkelbacteria</taxon>
    </lineage>
</organism>
<proteinExistence type="predicted"/>
<dbReference type="Proteomes" id="UP000034487">
    <property type="component" value="Unassembled WGS sequence"/>
</dbReference>
<evidence type="ECO:0000313" key="2">
    <source>
        <dbReference type="Proteomes" id="UP000034487"/>
    </source>
</evidence>
<name>A0A0G1TD19_9BACT</name>
<gene>
    <name evidence="1" type="ORF">UX60_C0029G0002</name>
</gene>
<reference evidence="1 2" key="1">
    <citation type="journal article" date="2015" name="Nature">
        <title>rRNA introns, odd ribosomes, and small enigmatic genomes across a large radiation of phyla.</title>
        <authorList>
            <person name="Brown C.T."/>
            <person name="Hug L.A."/>
            <person name="Thomas B.C."/>
            <person name="Sharon I."/>
            <person name="Castelle C.J."/>
            <person name="Singh A."/>
            <person name="Wilkins M.J."/>
            <person name="Williams K.H."/>
            <person name="Banfield J.F."/>
        </authorList>
    </citation>
    <scope>NUCLEOTIDE SEQUENCE [LARGE SCALE GENOMIC DNA]</scope>
</reference>
<evidence type="ECO:0000313" key="1">
    <source>
        <dbReference type="EMBL" id="KKU43325.1"/>
    </source>
</evidence>
<sequence length="83" mass="9274">MSIFRLDEEVSKLKDFDLVFHIRATSAEEAAELLQQAVFMLARTGKPLCCPLKWASLATAEDEPLLELDKWGARYAPGTFGQS</sequence>
<dbReference type="EMBL" id="LCMV01000029">
    <property type="protein sequence ID" value="KKU43325.1"/>
    <property type="molecule type" value="Genomic_DNA"/>
</dbReference>
<comment type="caution">
    <text evidence="1">The sequence shown here is derived from an EMBL/GenBank/DDBJ whole genome shotgun (WGS) entry which is preliminary data.</text>
</comment>